<organism evidence="1 2">
    <name type="scientific">Candidatus Kaiserbacteria bacterium GW2011_GWB1_50_17</name>
    <dbReference type="NCBI Taxonomy" id="1618673"/>
    <lineage>
        <taxon>Bacteria</taxon>
        <taxon>Candidatus Kaiseribacteriota</taxon>
    </lineage>
</organism>
<comment type="caution">
    <text evidence="1">The sequence shown here is derived from an EMBL/GenBank/DDBJ whole genome shotgun (WGS) entry which is preliminary data.</text>
</comment>
<dbReference type="AlphaFoldDB" id="A0A0G1WF42"/>
<dbReference type="Proteomes" id="UP000034120">
    <property type="component" value="Unassembled WGS sequence"/>
</dbReference>
<sequence>MAKKPKTVTLMLPESFVEQMEELRVRIGAKDHSEVIRRAFALLKKLDPEFAARVEAEKRKKRVRK</sequence>
<dbReference type="EMBL" id="LCQM01000017">
    <property type="protein sequence ID" value="KKW17416.1"/>
    <property type="molecule type" value="Genomic_DNA"/>
</dbReference>
<protein>
    <recommendedName>
        <fullName evidence="3">Ribbon-helix-helix protein CopG domain-containing protein</fullName>
    </recommendedName>
</protein>
<proteinExistence type="predicted"/>
<accession>A0A0G1WF42</accession>
<name>A0A0G1WF42_9BACT</name>
<reference evidence="1 2" key="1">
    <citation type="journal article" date="2015" name="Nature">
        <title>rRNA introns, odd ribosomes, and small enigmatic genomes across a large radiation of phyla.</title>
        <authorList>
            <person name="Brown C.T."/>
            <person name="Hug L.A."/>
            <person name="Thomas B.C."/>
            <person name="Sharon I."/>
            <person name="Castelle C.J."/>
            <person name="Singh A."/>
            <person name="Wilkins M.J."/>
            <person name="Williams K.H."/>
            <person name="Banfield J.F."/>
        </authorList>
    </citation>
    <scope>NUCLEOTIDE SEQUENCE [LARGE SCALE GENOMIC DNA]</scope>
</reference>
<evidence type="ECO:0000313" key="1">
    <source>
        <dbReference type="EMBL" id="KKW17416.1"/>
    </source>
</evidence>
<evidence type="ECO:0000313" key="2">
    <source>
        <dbReference type="Proteomes" id="UP000034120"/>
    </source>
</evidence>
<gene>
    <name evidence="1" type="ORF">UY57_C0017G0002</name>
</gene>
<evidence type="ECO:0008006" key="3">
    <source>
        <dbReference type="Google" id="ProtNLM"/>
    </source>
</evidence>